<name>A0A6J5NHN2_9CAUD</name>
<organism evidence="1">
    <name type="scientific">uncultured Caudovirales phage</name>
    <dbReference type="NCBI Taxonomy" id="2100421"/>
    <lineage>
        <taxon>Viruses</taxon>
        <taxon>Duplodnaviria</taxon>
        <taxon>Heunggongvirae</taxon>
        <taxon>Uroviricota</taxon>
        <taxon>Caudoviricetes</taxon>
        <taxon>Peduoviridae</taxon>
        <taxon>Maltschvirus</taxon>
        <taxon>Maltschvirus maltsch</taxon>
    </lineage>
</organism>
<reference evidence="1" key="1">
    <citation type="submission" date="2020-04" db="EMBL/GenBank/DDBJ databases">
        <authorList>
            <person name="Chiriac C."/>
            <person name="Salcher M."/>
            <person name="Ghai R."/>
            <person name="Kavagutti S V."/>
        </authorList>
    </citation>
    <scope>NUCLEOTIDE SEQUENCE</scope>
</reference>
<evidence type="ECO:0000313" key="1">
    <source>
        <dbReference type="EMBL" id="CAB4157276.1"/>
    </source>
</evidence>
<accession>A0A6J5NHN2</accession>
<proteinExistence type="predicted"/>
<dbReference type="EMBL" id="LR796664">
    <property type="protein sequence ID" value="CAB4157276.1"/>
    <property type="molecule type" value="Genomic_DNA"/>
</dbReference>
<gene>
    <name evidence="1" type="ORF">UFOVP689_11</name>
</gene>
<sequence>MNRITETPSFTTRIVGVVEADCPEDGGKWALICEHLENGEWLSEGIIQDTNKRRLAEHASEKRGSGFTDWCPSCQDAHAVLEVK</sequence>
<protein>
    <submittedName>
        <fullName evidence="1">Uncharacterized protein</fullName>
    </submittedName>
</protein>